<keyword evidence="3" id="KW-0548">Nucleotidyltransferase</keyword>
<dbReference type="InterPro" id="IPR025877">
    <property type="entry name" value="MobA-like_NTP_Trfase"/>
</dbReference>
<keyword evidence="4" id="KW-1185">Reference proteome</keyword>
<keyword evidence="3" id="KW-0808">Transferase</keyword>
<evidence type="ECO:0000259" key="2">
    <source>
        <dbReference type="Pfam" id="PF12804"/>
    </source>
</evidence>
<dbReference type="EMBL" id="CABFVA020000113">
    <property type="protein sequence ID" value="VVM07815.1"/>
    <property type="molecule type" value="Genomic_DNA"/>
</dbReference>
<organism evidence="3 4">
    <name type="scientific">Methylacidimicrobium tartarophylax</name>
    <dbReference type="NCBI Taxonomy" id="1041768"/>
    <lineage>
        <taxon>Bacteria</taxon>
        <taxon>Pseudomonadati</taxon>
        <taxon>Verrucomicrobiota</taxon>
        <taxon>Methylacidimicrobium</taxon>
    </lineage>
</organism>
<feature type="compositionally biased region" description="Basic and acidic residues" evidence="1">
    <location>
        <begin position="200"/>
        <end position="213"/>
    </location>
</feature>
<sequence length="222" mass="23723">MAAIVLAAGGSVRMRPAHKLLLPIGGEALIRRAVRSAREAELFPIIVVVGYRGNEAAAAVADLGVICLPNPEWETGIASSIRAGIAALPDDCPGTVILLADMPRVDASHLRRLSNAFASNEEAGILIPTYRGRRGNPLIWSRRHFAALAALSGDRGGSALLVQLGPFVREVPMEDDGVLVDLDTPDEFRREVLRALSRGKGSDPKGRCPERELLLSPSNGKR</sequence>
<dbReference type="CDD" id="cd04182">
    <property type="entry name" value="GT_2_like_f"/>
    <property type="match status" value="1"/>
</dbReference>
<reference evidence="3 4" key="1">
    <citation type="submission" date="2019-09" db="EMBL/GenBank/DDBJ databases">
        <authorList>
            <person name="Cremers G."/>
        </authorList>
    </citation>
    <scope>NUCLEOTIDE SEQUENCE [LARGE SCALE GENOMIC DNA]</scope>
    <source>
        <strain evidence="3">4A</strain>
    </source>
</reference>
<dbReference type="PANTHER" id="PTHR43777">
    <property type="entry name" value="MOLYBDENUM COFACTOR CYTIDYLYLTRANSFERASE"/>
    <property type="match status" value="1"/>
</dbReference>
<dbReference type="Gene3D" id="3.90.550.10">
    <property type="entry name" value="Spore Coat Polysaccharide Biosynthesis Protein SpsA, Chain A"/>
    <property type="match status" value="1"/>
</dbReference>
<dbReference type="PANTHER" id="PTHR43777:SF1">
    <property type="entry name" value="MOLYBDENUM COFACTOR CYTIDYLYLTRANSFERASE"/>
    <property type="match status" value="1"/>
</dbReference>
<protein>
    <submittedName>
        <fullName evidence="3">Molybdenum cofactor cytidylyltransferase</fullName>
        <ecNumber evidence="3">2.7.7.76</ecNumber>
    </submittedName>
</protein>
<gene>
    <name evidence="3" type="primary">mocA</name>
    <name evidence="3" type="ORF">MAMT_01944</name>
</gene>
<name>A0A5E6MEZ9_9BACT</name>
<accession>A0A5E6MEZ9</accession>
<dbReference type="EC" id="2.7.7.76" evidence="3"/>
<dbReference type="RefSeq" id="WP_178087058.1">
    <property type="nucleotide sequence ID" value="NZ_CABFVA020000113.1"/>
</dbReference>
<evidence type="ECO:0000313" key="3">
    <source>
        <dbReference type="EMBL" id="VVM07815.1"/>
    </source>
</evidence>
<dbReference type="SUPFAM" id="SSF53448">
    <property type="entry name" value="Nucleotide-diphospho-sugar transferases"/>
    <property type="match status" value="1"/>
</dbReference>
<evidence type="ECO:0000313" key="4">
    <source>
        <dbReference type="Proteomes" id="UP000334923"/>
    </source>
</evidence>
<dbReference type="GO" id="GO:0061602">
    <property type="term" value="F:molybdenum cofactor cytidylyltransferase activity"/>
    <property type="evidence" value="ECO:0007669"/>
    <property type="project" value="UniProtKB-EC"/>
</dbReference>
<dbReference type="InterPro" id="IPR029044">
    <property type="entry name" value="Nucleotide-diphossugar_trans"/>
</dbReference>
<feature type="domain" description="MobA-like NTP transferase" evidence="2">
    <location>
        <begin position="3"/>
        <end position="164"/>
    </location>
</feature>
<proteinExistence type="predicted"/>
<feature type="region of interest" description="Disordered" evidence="1">
    <location>
        <begin position="198"/>
        <end position="222"/>
    </location>
</feature>
<dbReference type="AlphaFoldDB" id="A0A5E6MEZ9"/>
<dbReference type="Pfam" id="PF12804">
    <property type="entry name" value="NTP_transf_3"/>
    <property type="match status" value="1"/>
</dbReference>
<dbReference type="Proteomes" id="UP000334923">
    <property type="component" value="Unassembled WGS sequence"/>
</dbReference>
<evidence type="ECO:0000256" key="1">
    <source>
        <dbReference type="SAM" id="MobiDB-lite"/>
    </source>
</evidence>